<keyword evidence="2" id="KW-0479">Metal-binding</keyword>
<dbReference type="InterPro" id="IPR002110">
    <property type="entry name" value="Ankyrin_rpt"/>
</dbReference>
<dbReference type="PROSITE" id="PS50199">
    <property type="entry name" value="ZF_RANBP2_2"/>
    <property type="match status" value="1"/>
</dbReference>
<keyword evidence="8 9" id="KW-0040">ANK repeat</keyword>
<evidence type="ECO:0000256" key="2">
    <source>
        <dbReference type="ARBA" id="ARBA00022723"/>
    </source>
</evidence>
<dbReference type="Gene3D" id="4.10.1060.10">
    <property type="entry name" value="Zinc finger, RanBP2-type"/>
    <property type="match status" value="1"/>
</dbReference>
<gene>
    <name evidence="12" type="ORF">CCMP2556_LOCUS34522</name>
</gene>
<dbReference type="InterPro" id="IPR050776">
    <property type="entry name" value="Ank_Repeat/CDKN_Inhibitor"/>
</dbReference>
<feature type="non-terminal residue" evidence="12">
    <location>
        <position position="512"/>
    </location>
</feature>
<dbReference type="Pfam" id="PF12796">
    <property type="entry name" value="Ank_2"/>
    <property type="match status" value="1"/>
</dbReference>
<dbReference type="SMART" id="SM00248">
    <property type="entry name" value="ANK"/>
    <property type="match status" value="3"/>
</dbReference>
<proteinExistence type="predicted"/>
<sequence>MSVQLLQGCEDCLWQRLSEVASSKGVSAAAELLCLNCGGPALPTEAQGQGQPRGVAPPFDAKKEDWQCCSCGYSNFARRQFCRNCEAPRYTVPEALDEVCGACKESAKDENLLQRWQLLTSAERRTASMERFLSLLDTEPATDANAKTLARFQPQNPRAAASMRLGDTQQERSAELHKASSACDTLRIMALLEAGVDIDASNEYGQTAIFLAAYHDAAEAVKLLAWSGADVDRPANGGTSPWMCAAVNGFKGVLEVLSEAGAKTNNLSEQIDFGISTPKLNWLIPADSELAGAGSCLVDFGFPEGFLKQLERLFESLPVAPSTKSSSSDRSYYCDSEGWVRRAFQDALGEIAELGEAPGKVTMPHMRFLHYSEVGGGLPPHVDLARTDELGRRSTHTFILYLWDSTVQMGEMGEMNDGGYGRCSSGGETVLLSRMEDSSAACVVAVEPRRGRLLLFPHMCPHLARPITVPKLLLRGEMRLDLTSVSCKCEEQKDKTFCQTLGAICSIHFTHE</sequence>
<evidence type="ECO:0000256" key="1">
    <source>
        <dbReference type="ARBA" id="ARBA00001961"/>
    </source>
</evidence>
<dbReference type="SUPFAM" id="SSF90209">
    <property type="entry name" value="Ran binding protein zinc finger-like"/>
    <property type="match status" value="1"/>
</dbReference>
<dbReference type="PANTHER" id="PTHR24201">
    <property type="entry name" value="ANK_REP_REGION DOMAIN-CONTAINING PROTEIN"/>
    <property type="match status" value="1"/>
</dbReference>
<evidence type="ECO:0000256" key="8">
    <source>
        <dbReference type="ARBA" id="ARBA00023043"/>
    </source>
</evidence>
<dbReference type="Proteomes" id="UP001642484">
    <property type="component" value="Unassembled WGS sequence"/>
</dbReference>
<dbReference type="InterPro" id="IPR044862">
    <property type="entry name" value="Pro_4_hyd_alph_FE2OG_OXY"/>
</dbReference>
<dbReference type="InterPro" id="IPR006620">
    <property type="entry name" value="Pro_4_hyd_alph"/>
</dbReference>
<dbReference type="InterPro" id="IPR036770">
    <property type="entry name" value="Ankyrin_rpt-contain_sf"/>
</dbReference>
<dbReference type="Gene3D" id="2.60.120.620">
    <property type="entry name" value="q2cbj1_9rhob like domain"/>
    <property type="match status" value="1"/>
</dbReference>
<comment type="caution">
    <text evidence="12">The sequence shown here is derived from an EMBL/GenBank/DDBJ whole genome shotgun (WGS) entry which is preliminary data.</text>
</comment>
<keyword evidence="4 10" id="KW-0863">Zinc-finger</keyword>
<dbReference type="InterPro" id="IPR036443">
    <property type="entry name" value="Znf_RanBP2_sf"/>
</dbReference>
<reference evidence="12 13" key="1">
    <citation type="submission" date="2024-02" db="EMBL/GenBank/DDBJ databases">
        <authorList>
            <person name="Chen Y."/>
            <person name="Shah S."/>
            <person name="Dougan E. K."/>
            <person name="Thang M."/>
            <person name="Chan C."/>
        </authorList>
    </citation>
    <scope>NUCLEOTIDE SEQUENCE [LARGE SCALE GENOMIC DNA]</scope>
</reference>
<keyword evidence="13" id="KW-1185">Reference proteome</keyword>
<evidence type="ECO:0000256" key="5">
    <source>
        <dbReference type="ARBA" id="ARBA00022833"/>
    </source>
</evidence>
<feature type="domain" description="RanBP2-type" evidence="11">
    <location>
        <begin position="62"/>
        <end position="91"/>
    </location>
</feature>
<evidence type="ECO:0000256" key="6">
    <source>
        <dbReference type="ARBA" id="ARBA00022964"/>
    </source>
</evidence>
<keyword evidence="6" id="KW-0223">Dioxygenase</keyword>
<evidence type="ECO:0000259" key="11">
    <source>
        <dbReference type="PROSITE" id="PS50199"/>
    </source>
</evidence>
<evidence type="ECO:0000256" key="4">
    <source>
        <dbReference type="ARBA" id="ARBA00022771"/>
    </source>
</evidence>
<dbReference type="InterPro" id="IPR001876">
    <property type="entry name" value="Znf_RanBP2"/>
</dbReference>
<dbReference type="PROSITE" id="PS50088">
    <property type="entry name" value="ANK_REPEAT"/>
    <property type="match status" value="1"/>
</dbReference>
<dbReference type="SUPFAM" id="SSF48403">
    <property type="entry name" value="Ankyrin repeat"/>
    <property type="match status" value="1"/>
</dbReference>
<evidence type="ECO:0000256" key="7">
    <source>
        <dbReference type="ARBA" id="ARBA00023002"/>
    </source>
</evidence>
<dbReference type="Gene3D" id="1.25.40.20">
    <property type="entry name" value="Ankyrin repeat-containing domain"/>
    <property type="match status" value="1"/>
</dbReference>
<dbReference type="Pfam" id="PF13640">
    <property type="entry name" value="2OG-FeII_Oxy_3"/>
    <property type="match status" value="1"/>
</dbReference>
<evidence type="ECO:0000256" key="10">
    <source>
        <dbReference type="PROSITE-ProRule" id="PRU00322"/>
    </source>
</evidence>
<dbReference type="SMART" id="SM00702">
    <property type="entry name" value="P4Hc"/>
    <property type="match status" value="1"/>
</dbReference>
<comment type="cofactor">
    <cofactor evidence="1">
        <name>L-ascorbate</name>
        <dbReference type="ChEBI" id="CHEBI:38290"/>
    </cofactor>
</comment>
<keyword evidence="7" id="KW-0560">Oxidoreductase</keyword>
<protein>
    <recommendedName>
        <fullName evidence="11">RanBP2-type domain-containing protein</fullName>
    </recommendedName>
</protein>
<keyword evidence="3" id="KW-0677">Repeat</keyword>
<dbReference type="PROSITE" id="PS01358">
    <property type="entry name" value="ZF_RANBP2_1"/>
    <property type="match status" value="1"/>
</dbReference>
<keyword evidence="5" id="KW-0862">Zinc</keyword>
<name>A0ABP0P561_9DINO</name>
<evidence type="ECO:0000256" key="9">
    <source>
        <dbReference type="PROSITE-ProRule" id="PRU00023"/>
    </source>
</evidence>
<dbReference type="EMBL" id="CAXAMN010022475">
    <property type="protein sequence ID" value="CAK9070189.1"/>
    <property type="molecule type" value="Genomic_DNA"/>
</dbReference>
<evidence type="ECO:0000313" key="12">
    <source>
        <dbReference type="EMBL" id="CAK9070189.1"/>
    </source>
</evidence>
<evidence type="ECO:0000256" key="3">
    <source>
        <dbReference type="ARBA" id="ARBA00022737"/>
    </source>
</evidence>
<dbReference type="SMART" id="SM00547">
    <property type="entry name" value="ZnF_RBZ"/>
    <property type="match status" value="1"/>
</dbReference>
<organism evidence="12 13">
    <name type="scientific">Durusdinium trenchii</name>
    <dbReference type="NCBI Taxonomy" id="1381693"/>
    <lineage>
        <taxon>Eukaryota</taxon>
        <taxon>Sar</taxon>
        <taxon>Alveolata</taxon>
        <taxon>Dinophyceae</taxon>
        <taxon>Suessiales</taxon>
        <taxon>Symbiodiniaceae</taxon>
        <taxon>Durusdinium</taxon>
    </lineage>
</organism>
<feature type="repeat" description="ANK" evidence="9">
    <location>
        <begin position="204"/>
        <end position="236"/>
    </location>
</feature>
<evidence type="ECO:0000313" key="13">
    <source>
        <dbReference type="Proteomes" id="UP001642484"/>
    </source>
</evidence>
<accession>A0ABP0P561</accession>